<proteinExistence type="predicted"/>
<protein>
    <submittedName>
        <fullName evidence="1">Uncharacterized protein</fullName>
    </submittedName>
</protein>
<dbReference type="EMBL" id="JAUSUL010000001">
    <property type="protein sequence ID" value="MDQ0314827.1"/>
    <property type="molecule type" value="Genomic_DNA"/>
</dbReference>
<accession>A0AAE3VMS6</accession>
<sequence>MSALDDIAAERLRQIEAEGWSTEHDDGHAGGQLAAAAAAYAWFATLPDALRTHFESAAMCERDRPIVLKRCWPWAWQWWKPRSRRRDLVRAGALIVAEIERLDRLESREAA</sequence>
<comment type="caution">
    <text evidence="1">The sequence shown here is derived from an EMBL/GenBank/DDBJ whole genome shotgun (WGS) entry which is preliminary data.</text>
</comment>
<organism evidence="1 2">
    <name type="scientific">Amorphus orientalis</name>
    <dbReference type="NCBI Taxonomy" id="649198"/>
    <lineage>
        <taxon>Bacteria</taxon>
        <taxon>Pseudomonadati</taxon>
        <taxon>Pseudomonadota</taxon>
        <taxon>Alphaproteobacteria</taxon>
        <taxon>Hyphomicrobiales</taxon>
        <taxon>Amorphaceae</taxon>
        <taxon>Amorphus</taxon>
    </lineage>
</organism>
<reference evidence="1" key="1">
    <citation type="submission" date="2023-07" db="EMBL/GenBank/DDBJ databases">
        <title>Genomic Encyclopedia of Type Strains, Phase IV (KMG-IV): sequencing the most valuable type-strain genomes for metagenomic binning, comparative biology and taxonomic classification.</title>
        <authorList>
            <person name="Goeker M."/>
        </authorList>
    </citation>
    <scope>NUCLEOTIDE SEQUENCE</scope>
    <source>
        <strain evidence="1">DSM 21202</strain>
    </source>
</reference>
<gene>
    <name evidence="1" type="ORF">J2S73_001264</name>
</gene>
<dbReference type="RefSeq" id="WP_306884613.1">
    <property type="nucleotide sequence ID" value="NZ_JAUSUL010000001.1"/>
</dbReference>
<evidence type="ECO:0000313" key="1">
    <source>
        <dbReference type="EMBL" id="MDQ0314827.1"/>
    </source>
</evidence>
<keyword evidence="2" id="KW-1185">Reference proteome</keyword>
<dbReference type="AlphaFoldDB" id="A0AAE3VMS6"/>
<dbReference type="Proteomes" id="UP001229244">
    <property type="component" value="Unassembled WGS sequence"/>
</dbReference>
<name>A0AAE3VMS6_9HYPH</name>
<evidence type="ECO:0000313" key="2">
    <source>
        <dbReference type="Proteomes" id="UP001229244"/>
    </source>
</evidence>